<keyword evidence="3" id="KW-1185">Reference proteome</keyword>
<reference evidence="2 3" key="1">
    <citation type="journal article" date="2021" name="Commun. Biol.">
        <title>The genome of Shorea leprosula (Dipterocarpaceae) highlights the ecological relevance of drought in aseasonal tropical rainforests.</title>
        <authorList>
            <person name="Ng K.K.S."/>
            <person name="Kobayashi M.J."/>
            <person name="Fawcett J.A."/>
            <person name="Hatakeyama M."/>
            <person name="Paape T."/>
            <person name="Ng C.H."/>
            <person name="Ang C.C."/>
            <person name="Tnah L.H."/>
            <person name="Lee C.T."/>
            <person name="Nishiyama T."/>
            <person name="Sese J."/>
            <person name="O'Brien M.J."/>
            <person name="Copetti D."/>
            <person name="Mohd Noor M.I."/>
            <person name="Ong R.C."/>
            <person name="Putra M."/>
            <person name="Sireger I.Z."/>
            <person name="Indrioko S."/>
            <person name="Kosugi Y."/>
            <person name="Izuno A."/>
            <person name="Isagi Y."/>
            <person name="Lee S.L."/>
            <person name="Shimizu K.K."/>
        </authorList>
    </citation>
    <scope>NUCLEOTIDE SEQUENCE [LARGE SCALE GENOMIC DNA]</scope>
    <source>
        <strain evidence="2">214</strain>
    </source>
</reference>
<accession>A0AAV5LW82</accession>
<keyword evidence="1" id="KW-0812">Transmembrane</keyword>
<feature type="transmembrane region" description="Helical" evidence="1">
    <location>
        <begin position="15"/>
        <end position="33"/>
    </location>
</feature>
<evidence type="ECO:0000256" key="1">
    <source>
        <dbReference type="SAM" id="Phobius"/>
    </source>
</evidence>
<keyword evidence="1" id="KW-1133">Transmembrane helix</keyword>
<comment type="caution">
    <text evidence="2">The sequence shown here is derived from an EMBL/GenBank/DDBJ whole genome shotgun (WGS) entry which is preliminary data.</text>
</comment>
<gene>
    <name evidence="2" type="ORF">SLEP1_g48316</name>
</gene>
<name>A0AAV5LW82_9ROSI</name>
<proteinExistence type="predicted"/>
<dbReference type="EMBL" id="BPVZ01000143">
    <property type="protein sequence ID" value="GKV40707.1"/>
    <property type="molecule type" value="Genomic_DNA"/>
</dbReference>
<evidence type="ECO:0000313" key="3">
    <source>
        <dbReference type="Proteomes" id="UP001054252"/>
    </source>
</evidence>
<dbReference type="AlphaFoldDB" id="A0AAV5LW82"/>
<keyword evidence="1" id="KW-0472">Membrane</keyword>
<evidence type="ECO:0000313" key="2">
    <source>
        <dbReference type="EMBL" id="GKV40707.1"/>
    </source>
</evidence>
<sequence length="47" mass="5238">MTEEGRTATETEFDIVLGFLLLFFLFTCSGLILHPQARVCSGLILHP</sequence>
<protein>
    <submittedName>
        <fullName evidence="2">Uncharacterized protein</fullName>
    </submittedName>
</protein>
<organism evidence="2 3">
    <name type="scientific">Rubroshorea leprosula</name>
    <dbReference type="NCBI Taxonomy" id="152421"/>
    <lineage>
        <taxon>Eukaryota</taxon>
        <taxon>Viridiplantae</taxon>
        <taxon>Streptophyta</taxon>
        <taxon>Embryophyta</taxon>
        <taxon>Tracheophyta</taxon>
        <taxon>Spermatophyta</taxon>
        <taxon>Magnoliopsida</taxon>
        <taxon>eudicotyledons</taxon>
        <taxon>Gunneridae</taxon>
        <taxon>Pentapetalae</taxon>
        <taxon>rosids</taxon>
        <taxon>malvids</taxon>
        <taxon>Malvales</taxon>
        <taxon>Dipterocarpaceae</taxon>
        <taxon>Rubroshorea</taxon>
    </lineage>
</organism>
<dbReference type="Proteomes" id="UP001054252">
    <property type="component" value="Unassembled WGS sequence"/>
</dbReference>